<keyword evidence="4" id="KW-1185">Reference proteome</keyword>
<feature type="coiled-coil region" evidence="1">
    <location>
        <begin position="70"/>
        <end position="317"/>
    </location>
</feature>
<evidence type="ECO:0000256" key="2">
    <source>
        <dbReference type="SAM" id="Phobius"/>
    </source>
</evidence>
<dbReference type="AlphaFoldDB" id="D7BF55"/>
<dbReference type="Pfam" id="PF11283">
    <property type="entry name" value="DUF3084"/>
    <property type="match status" value="1"/>
</dbReference>
<sequence length="496" mass="55237">MTFWLILALLVVVSALVAYTGDLVAKRVGKRHWRFFGLRPRTTATLVATLTGVLIALGAFATFMLLVEDARETILQAEQVRYERNRLREEVKRLGGQLEELHAEISTLKNEVVRVDVARQELARDRVRLEETLTRAESRLQLANRELAQARQSIETAQAERDRLQGEISRYQSEIAQLKDNLSTQKAALDQAVRAVQTLAEQRTRLEATQKALQAQAKAARARLAALEGARKSAEAKLTALQERTRQLDQEKRRLEGDVAFLSSQSKDRKNLDAARNQLAEQLAASRQEEMSLRSRIAELEQTVKGLEESRSRLQSGLSNLVGEILLAEQPLTPGHEKQALEEAVRRADLRARLLGLRGALAVESPVFGDPIRQGLLLVRPVGVSADGKVLVRVEFRAKERLFAPGEVLSVGAFSLPASSAEIRRRLERLKREAEEKLARAGWVPEKLAQGTIPSEAMLSFMDQLTPLRGVVRVGVVATNALYSTETPEIAFQLLP</sequence>
<evidence type="ECO:0008006" key="5">
    <source>
        <dbReference type="Google" id="ProtNLM"/>
    </source>
</evidence>
<evidence type="ECO:0000313" key="3">
    <source>
        <dbReference type="EMBL" id="ADH63408.1"/>
    </source>
</evidence>
<evidence type="ECO:0000313" key="4">
    <source>
        <dbReference type="Proteomes" id="UP000001916"/>
    </source>
</evidence>
<dbReference type="Proteomes" id="UP000001916">
    <property type="component" value="Chromosome"/>
</dbReference>
<organism evidence="3 4">
    <name type="scientific">Allomeiothermus silvanus (strain ATCC 700542 / DSM 9946 / NBRC 106475 / NCIMB 13440 / VI-R2)</name>
    <name type="common">Thermus silvanus</name>
    <dbReference type="NCBI Taxonomy" id="526227"/>
    <lineage>
        <taxon>Bacteria</taxon>
        <taxon>Thermotogati</taxon>
        <taxon>Deinococcota</taxon>
        <taxon>Deinococci</taxon>
        <taxon>Thermales</taxon>
        <taxon>Thermaceae</taxon>
        <taxon>Allomeiothermus</taxon>
    </lineage>
</organism>
<dbReference type="InterPro" id="IPR021435">
    <property type="entry name" value="DUF3084"/>
</dbReference>
<dbReference type="PANTHER" id="PTHR18898:SF2">
    <property type="entry name" value="NUCLEOPROTEIN TPR"/>
    <property type="match status" value="1"/>
</dbReference>
<dbReference type="eggNOG" id="COG4372">
    <property type="taxonomic scope" value="Bacteria"/>
</dbReference>
<accession>D7BF55</accession>
<name>D7BF55_ALLS1</name>
<dbReference type="HOGENOM" id="CLU_593039_0_0_0"/>
<dbReference type="OrthoDB" id="30713at2"/>
<dbReference type="GO" id="GO:0006406">
    <property type="term" value="P:mRNA export from nucleus"/>
    <property type="evidence" value="ECO:0007669"/>
    <property type="project" value="TreeGrafter"/>
</dbReference>
<proteinExistence type="predicted"/>
<keyword evidence="2" id="KW-0812">Transmembrane</keyword>
<dbReference type="RefSeq" id="WP_013157973.1">
    <property type="nucleotide sequence ID" value="NC_014212.1"/>
</dbReference>
<evidence type="ECO:0000256" key="1">
    <source>
        <dbReference type="SAM" id="Coils"/>
    </source>
</evidence>
<keyword evidence="2" id="KW-0472">Membrane</keyword>
<dbReference type="GO" id="GO:0017056">
    <property type="term" value="F:structural constituent of nuclear pore"/>
    <property type="evidence" value="ECO:0007669"/>
    <property type="project" value="TreeGrafter"/>
</dbReference>
<dbReference type="EMBL" id="CP002042">
    <property type="protein sequence ID" value="ADH63408.1"/>
    <property type="molecule type" value="Genomic_DNA"/>
</dbReference>
<keyword evidence="1" id="KW-0175">Coiled coil</keyword>
<keyword evidence="2" id="KW-1133">Transmembrane helix</keyword>
<protein>
    <recommendedName>
        <fullName evidence="5">Chromosome partition protein Smc</fullName>
    </recommendedName>
</protein>
<dbReference type="Gene3D" id="1.10.287.1490">
    <property type="match status" value="1"/>
</dbReference>
<dbReference type="PANTHER" id="PTHR18898">
    <property type="entry name" value="NUCLEOPROTEIN TPR-RELATED"/>
    <property type="match status" value="1"/>
</dbReference>
<reference evidence="3 4" key="1">
    <citation type="journal article" date="2010" name="Stand. Genomic Sci.">
        <title>Complete genome sequence of Meiothermus silvanus type strain (VI-R2).</title>
        <authorList>
            <person name="Sikorski J."/>
            <person name="Tindall B.J."/>
            <person name="Lowry S."/>
            <person name="Lucas S."/>
            <person name="Nolan M."/>
            <person name="Copeland A."/>
            <person name="Glavina Del Rio T."/>
            <person name="Tice H."/>
            <person name="Cheng J.F."/>
            <person name="Han C."/>
            <person name="Pitluck S."/>
            <person name="Liolios K."/>
            <person name="Ivanova N."/>
            <person name="Mavromatis K."/>
            <person name="Mikhailova N."/>
            <person name="Pati A."/>
            <person name="Goodwin L."/>
            <person name="Chen A."/>
            <person name="Palaniappan K."/>
            <person name="Land M."/>
            <person name="Hauser L."/>
            <person name="Chang Y.J."/>
            <person name="Jeffries C.D."/>
            <person name="Rohde M."/>
            <person name="Goker M."/>
            <person name="Woyke T."/>
            <person name="Bristow J."/>
            <person name="Eisen J.A."/>
            <person name="Markowitz V."/>
            <person name="Hugenholtz P."/>
            <person name="Kyrpides N.C."/>
            <person name="Klenk H.P."/>
            <person name="Lapidus A."/>
        </authorList>
    </citation>
    <scope>NUCLEOTIDE SEQUENCE [LARGE SCALE GENOMIC DNA]</scope>
    <source>
        <strain evidence="4">ATCC 700542 / DSM 9946 / VI-R2</strain>
    </source>
</reference>
<dbReference type="STRING" id="526227.Mesil_1518"/>
<dbReference type="KEGG" id="msv:Mesil_1518"/>
<gene>
    <name evidence="3" type="ordered locus">Mesil_1518</name>
</gene>
<feature type="transmembrane region" description="Helical" evidence="2">
    <location>
        <begin position="44"/>
        <end position="67"/>
    </location>
</feature>